<comment type="caution">
    <text evidence="2">The sequence shown here is derived from an EMBL/GenBank/DDBJ whole genome shotgun (WGS) entry which is preliminary data.</text>
</comment>
<protein>
    <submittedName>
        <fullName evidence="2">Uncharacterized protein</fullName>
    </submittedName>
</protein>
<gene>
    <name evidence="2" type="ORF">BD626DRAFT_525774</name>
</gene>
<dbReference type="EMBL" id="VDMD01000132">
    <property type="protein sequence ID" value="TRM55464.1"/>
    <property type="molecule type" value="Genomic_DNA"/>
</dbReference>
<evidence type="ECO:0000313" key="3">
    <source>
        <dbReference type="Proteomes" id="UP000320762"/>
    </source>
</evidence>
<dbReference type="Proteomes" id="UP000320762">
    <property type="component" value="Unassembled WGS sequence"/>
</dbReference>
<name>A0A550BSE4_9AGAR</name>
<sequence length="150" mass="16188">MSPACAPLNVGGITVNVSILLSVYVDTCYTSVWSSEPPPRLGYTRTKGGGCFAEQKKTRRAFFLARRCSEGGSRDAVRESRDVAWPLEMRRASPTSGGPLSTSGACPRRRAAPPFEARRLSSSTSVVPPPRRAAFVLPDERPPSLVPLVL</sequence>
<reference evidence="2 3" key="1">
    <citation type="journal article" date="2019" name="New Phytol.">
        <title>Comparative genomics reveals unique wood-decay strategies and fruiting body development in the Schizophyllaceae.</title>
        <authorList>
            <person name="Almasi E."/>
            <person name="Sahu N."/>
            <person name="Krizsan K."/>
            <person name="Balint B."/>
            <person name="Kovacs G.M."/>
            <person name="Kiss B."/>
            <person name="Cseklye J."/>
            <person name="Drula E."/>
            <person name="Henrissat B."/>
            <person name="Nagy I."/>
            <person name="Chovatia M."/>
            <person name="Adam C."/>
            <person name="LaButti K."/>
            <person name="Lipzen A."/>
            <person name="Riley R."/>
            <person name="Grigoriev I.V."/>
            <person name="Nagy L.G."/>
        </authorList>
    </citation>
    <scope>NUCLEOTIDE SEQUENCE [LARGE SCALE GENOMIC DNA]</scope>
    <source>
        <strain evidence="2 3">NL-1724</strain>
    </source>
</reference>
<organism evidence="2 3">
    <name type="scientific">Schizophyllum amplum</name>
    <dbReference type="NCBI Taxonomy" id="97359"/>
    <lineage>
        <taxon>Eukaryota</taxon>
        <taxon>Fungi</taxon>
        <taxon>Dikarya</taxon>
        <taxon>Basidiomycota</taxon>
        <taxon>Agaricomycotina</taxon>
        <taxon>Agaricomycetes</taxon>
        <taxon>Agaricomycetidae</taxon>
        <taxon>Agaricales</taxon>
        <taxon>Schizophyllaceae</taxon>
        <taxon>Schizophyllum</taxon>
    </lineage>
</organism>
<feature type="non-terminal residue" evidence="2">
    <location>
        <position position="150"/>
    </location>
</feature>
<keyword evidence="3" id="KW-1185">Reference proteome</keyword>
<feature type="region of interest" description="Disordered" evidence="1">
    <location>
        <begin position="88"/>
        <end position="143"/>
    </location>
</feature>
<evidence type="ECO:0000313" key="2">
    <source>
        <dbReference type="EMBL" id="TRM55464.1"/>
    </source>
</evidence>
<feature type="compositionally biased region" description="Low complexity" evidence="1">
    <location>
        <begin position="112"/>
        <end position="126"/>
    </location>
</feature>
<dbReference type="AlphaFoldDB" id="A0A550BSE4"/>
<feature type="compositionally biased region" description="Low complexity" evidence="1">
    <location>
        <begin position="93"/>
        <end position="104"/>
    </location>
</feature>
<accession>A0A550BSE4</accession>
<evidence type="ECO:0000256" key="1">
    <source>
        <dbReference type="SAM" id="MobiDB-lite"/>
    </source>
</evidence>
<proteinExistence type="predicted"/>